<reference evidence="1" key="3">
    <citation type="submission" date="2025-09" db="UniProtKB">
        <authorList>
            <consortium name="Ensembl"/>
        </authorList>
    </citation>
    <scope>IDENTIFICATION</scope>
</reference>
<proteinExistence type="predicted"/>
<reference evidence="1" key="2">
    <citation type="submission" date="2025-08" db="UniProtKB">
        <authorList>
            <consortium name="Ensembl"/>
        </authorList>
    </citation>
    <scope>IDENTIFICATION</scope>
</reference>
<reference evidence="1" key="1">
    <citation type="submission" date="2021-04" db="EMBL/GenBank/DDBJ databases">
        <authorList>
            <consortium name="Wellcome Sanger Institute Data Sharing"/>
        </authorList>
    </citation>
    <scope>NUCLEOTIDE SEQUENCE [LARGE SCALE GENOMIC DNA]</scope>
</reference>
<protein>
    <submittedName>
        <fullName evidence="1">Uncharacterized protein</fullName>
    </submittedName>
</protein>
<evidence type="ECO:0000313" key="2">
    <source>
        <dbReference type="Proteomes" id="UP000472264"/>
    </source>
</evidence>
<accession>A0A665V791</accession>
<keyword evidence="2" id="KW-1185">Reference proteome</keyword>
<dbReference type="AlphaFoldDB" id="A0A665V791"/>
<name>A0A665V791_ECHNA</name>
<dbReference type="Proteomes" id="UP000472264">
    <property type="component" value="Chromosome 24"/>
</dbReference>
<dbReference type="InParanoid" id="A0A665V791"/>
<sequence length="84" mass="9779">MALASFRGVKLPATLQKKINEVDPSDRRMRMGYMWTSQRNNDPKYIKRPKMYKLYLTSGKFIVMNDRDVCHSKSISDHILGGEN</sequence>
<dbReference type="Ensembl" id="ENSENLT00000028560.1">
    <property type="protein sequence ID" value="ENSENLP00000027723.1"/>
    <property type="gene ID" value="ENSENLG00000012418.1"/>
</dbReference>
<organism evidence="1 2">
    <name type="scientific">Echeneis naucrates</name>
    <name type="common">Live sharksucker</name>
    <dbReference type="NCBI Taxonomy" id="173247"/>
    <lineage>
        <taxon>Eukaryota</taxon>
        <taxon>Metazoa</taxon>
        <taxon>Chordata</taxon>
        <taxon>Craniata</taxon>
        <taxon>Vertebrata</taxon>
        <taxon>Euteleostomi</taxon>
        <taxon>Actinopterygii</taxon>
        <taxon>Neopterygii</taxon>
        <taxon>Teleostei</taxon>
        <taxon>Neoteleostei</taxon>
        <taxon>Acanthomorphata</taxon>
        <taxon>Carangaria</taxon>
        <taxon>Carangiformes</taxon>
        <taxon>Echeneidae</taxon>
        <taxon>Echeneis</taxon>
    </lineage>
</organism>
<evidence type="ECO:0000313" key="1">
    <source>
        <dbReference type="Ensembl" id="ENSENLP00000027723.1"/>
    </source>
</evidence>